<evidence type="ECO:0000259" key="15">
    <source>
        <dbReference type="PROSITE" id="PS51910"/>
    </source>
</evidence>
<reference evidence="17" key="1">
    <citation type="journal article" date="2014" name="Nat. Commun.">
        <title>Genomic adaptations of the halophilic Dead Sea filamentous fungus Eurotium rubrum.</title>
        <authorList>
            <person name="Kis-Papo T."/>
            <person name="Weig A.R."/>
            <person name="Riley R."/>
            <person name="Persoh D."/>
            <person name="Salamov A."/>
            <person name="Sun H."/>
            <person name="Lipzen A."/>
            <person name="Wasser S.P."/>
            <person name="Rambold G."/>
            <person name="Grigoriev I.V."/>
            <person name="Nevo E."/>
        </authorList>
    </citation>
    <scope>NUCLEOTIDE SEQUENCE [LARGE SCALE GENOMIC DNA]</scope>
    <source>
        <strain evidence="17">CBS 135680</strain>
    </source>
</reference>
<dbReference type="InterPro" id="IPR050314">
    <property type="entry name" value="Glycosyl_Hydrlase_18"/>
</dbReference>
<dbReference type="Gene3D" id="3.30.60.10">
    <property type="entry name" value="Endochitinase-like"/>
    <property type="match status" value="1"/>
</dbReference>
<evidence type="ECO:0000259" key="14">
    <source>
        <dbReference type="PROSITE" id="PS50941"/>
    </source>
</evidence>
<comment type="similarity">
    <text evidence="2">Belongs to the glycosyl hydrolase 18 family. Chitinase class V subfamily.</text>
</comment>
<evidence type="ECO:0000256" key="11">
    <source>
        <dbReference type="PROSITE-ProRule" id="PRU00261"/>
    </source>
</evidence>
<dbReference type="PANTHER" id="PTHR11177:SF397">
    <property type="entry name" value="CHITINASE"/>
    <property type="match status" value="1"/>
</dbReference>
<feature type="signal peptide" evidence="13">
    <location>
        <begin position="1"/>
        <end position="32"/>
    </location>
</feature>
<dbReference type="Pfam" id="PF14040">
    <property type="entry name" value="DNase_NucA_NucB"/>
    <property type="match status" value="1"/>
</dbReference>
<keyword evidence="5 12" id="KW-0378">Hydrolase</keyword>
<keyword evidence="9 12" id="KW-0326">Glycosidase</keyword>
<dbReference type="PANTHER" id="PTHR11177">
    <property type="entry name" value="CHITINASE"/>
    <property type="match status" value="1"/>
</dbReference>
<organism evidence="16 17">
    <name type="scientific">Aspergillus ruber (strain CBS 135680)</name>
    <dbReference type="NCBI Taxonomy" id="1388766"/>
    <lineage>
        <taxon>Eukaryota</taxon>
        <taxon>Fungi</taxon>
        <taxon>Dikarya</taxon>
        <taxon>Ascomycota</taxon>
        <taxon>Pezizomycotina</taxon>
        <taxon>Eurotiomycetes</taxon>
        <taxon>Eurotiomycetidae</taxon>
        <taxon>Eurotiales</taxon>
        <taxon>Aspergillaceae</taxon>
        <taxon>Aspergillus</taxon>
        <taxon>Aspergillus subgen. Aspergillus</taxon>
    </lineage>
</organism>
<dbReference type="PROSITE" id="PS01095">
    <property type="entry name" value="GH18_1"/>
    <property type="match status" value="1"/>
</dbReference>
<keyword evidence="4 11" id="KW-0147">Chitin-binding</keyword>
<dbReference type="SUPFAM" id="SSF57016">
    <property type="entry name" value="Plant lectins/antimicrobial peptides"/>
    <property type="match status" value="1"/>
</dbReference>
<dbReference type="SMART" id="SM00270">
    <property type="entry name" value="ChtBD1"/>
    <property type="match status" value="1"/>
</dbReference>
<dbReference type="Gene3D" id="3.20.20.80">
    <property type="entry name" value="Glycosidases"/>
    <property type="match status" value="1"/>
</dbReference>
<feature type="domain" description="GH18" evidence="15">
    <location>
        <begin position="18"/>
        <end position="408"/>
    </location>
</feature>
<comment type="catalytic activity">
    <reaction evidence="1">
        <text>Random endo-hydrolysis of N-acetyl-beta-D-glucosaminide (1-&gt;4)-beta-linkages in chitin and chitodextrins.</text>
        <dbReference type="EC" id="3.2.1.14"/>
    </reaction>
</comment>
<evidence type="ECO:0000256" key="7">
    <source>
        <dbReference type="ARBA" id="ARBA00023026"/>
    </source>
</evidence>
<dbReference type="SMART" id="SM00636">
    <property type="entry name" value="Glyco_18"/>
    <property type="match status" value="1"/>
</dbReference>
<evidence type="ECO:0000256" key="10">
    <source>
        <dbReference type="ARBA" id="ARBA00023326"/>
    </source>
</evidence>
<dbReference type="CDD" id="cd06921">
    <property type="entry name" value="ChtBD1_GH19_hevein"/>
    <property type="match status" value="1"/>
</dbReference>
<dbReference type="GO" id="GO:0000272">
    <property type="term" value="P:polysaccharide catabolic process"/>
    <property type="evidence" value="ECO:0007669"/>
    <property type="project" value="UniProtKB-KW"/>
</dbReference>
<feature type="disulfide bond" evidence="11">
    <location>
        <begin position="85"/>
        <end position="89"/>
    </location>
</feature>
<sequence length="1532" mass="167806">MTYSIQSRRFHLGEWRLFVLFALFNIFTTATAQFYVCNSTSPCVNGACCGVKPGEAQGMPNAPLNVCCSEFGFCGTTSEFCGDGCQSNCGRPTEPSCSSNDVLKKVIGYYESWSSNSRKCDGWTPDQLPSFAKDLLQTLQKYGLDGVDLDWEYPGSSDRGGSSDDTENFAKLLRAIRDEFDASGNNYELSFTIPSSYWYLRYFDVPRYLASGADWCNMMSYDLHGVWDGHNLYIGKVVGAHTNLTEIAEAMDLLWRNDVDPSKVVLGIGFYGRSFTLSDSSCSTPGCPFSGGGANGTCTQTSGILSYKEIQEIIADSDNVPVWEKEAAVMYLTWDENQWVSFDTNQTFKQKVDYANNHCLGGDTYDWQALSAFLGKSVDGASLLEGSNSDGENAESLVHSYNAYTGADCYISDCVDWNTGSCRTGYSILDYVHKGSPENEDEDSQYRLICCPTNALPTCSWIGGSPDGFCTGGKDDTCGNNKFELVRDHYNDRTGSSPCTVNSRSLCCATLPQLDQCSWTGCNEACEDGWYGFQNMSLNAGPNLNQNNEECAGTSKFCCPSKSTLQNCEWGNCGDSCPDNKLLVTRRDQLWTPGHGVIDSQEFFCAKGKMMSMCCDPPSAADNVPVDPADLFEYPDEDNVSWYGKSEPAANNEASDIEDEDPFAFVMIDGDTDAYDQSLVDQWSFLDDNGGALHSKRSSAEHNLFGSRNDTFDNVEETYQIKCNSLLRNDTSCHSIFSGGASNTIVKMPSNVGAAGPYARVISLTRQGSTTKRSNLLPRSADQVYKMKVDYDLGAAASESKGDVNFHIDYTNLQEYWDKITDSPAKHKRWFGDFDTWLEKVTSIVQDEKGYLPLTYEGDAKLLELTQNCSGDSPYKLDLDVNMKVGLHAQYAYYFEGAILPAPKFIAAYSYFSVEPSAEILFQLSGEATFQSTTGEADLIEGIPFSGMSIKGLINLGPELAITGSIDTSLTFAGELQAGVSANWKKTEVYFPQSSAGQDATVKPSGIKPYLDQNDEPEYLITPEFEASATASGHINFNLTPKVRFGISVLGGKLSGGFVTAGVENTISVGFDSSSTTGFCYWADYLYSLFVQAEVKFPGDLSYWGSDKFDLASPDNPITLIDNSCVPWEKNVTITPRGGTPGDTDLGENYDSFVAGDIAGAPDTKNDGEPIFSALLACPGRNDTVPDDAYSCGSQSSSKRAVSGCSLPPALFYNCDYFPDLVMENNDQNTNQNNPTQTLTGICKNVKNYLDSHQNDPGVGSNYMLLTYWKGSNNPANNRDQACDRPGAKTMPGWTDNMSCDEFPFNACHQGGAGAETACAPAAQQDYQWQINSILSKLRDSENGGNPWSNEDYYKTKANDVRLFSTNLYFWSQTGNDIGGLGGAFNPNAANGNNPSVNPGFDMRFVIGGVNLHSDRFYISKNKKGANALCVARPSLLEVDNKNKNIKTLPVKLCTVVFMTAADLTKRDLDPRNSNDWMVEDVIWHDYEDPEDLMDALEQLGLAGHDDYDKMPVVSNGQARVHLGHGHGHGRH</sequence>
<keyword evidence="7" id="KW-0843">Virulence</keyword>
<dbReference type="GeneID" id="63702416"/>
<evidence type="ECO:0000256" key="8">
    <source>
        <dbReference type="ARBA" id="ARBA00023277"/>
    </source>
</evidence>
<feature type="chain" id="PRO_5001498914" description="chitinase" evidence="13">
    <location>
        <begin position="33"/>
        <end position="1532"/>
    </location>
</feature>
<dbReference type="InterPro" id="IPR036861">
    <property type="entry name" value="Endochitinase-like_sf"/>
</dbReference>
<dbReference type="InterPro" id="IPR029070">
    <property type="entry name" value="Chitinase_insertion_sf"/>
</dbReference>
<dbReference type="SUPFAM" id="SSF51445">
    <property type="entry name" value="(Trans)glycosidases"/>
    <property type="match status" value="1"/>
</dbReference>
<dbReference type="InterPro" id="IPR029476">
    <property type="entry name" value="DNase_NucA_NucB"/>
</dbReference>
<dbReference type="Proteomes" id="UP000019804">
    <property type="component" value="Unassembled WGS sequence"/>
</dbReference>
<dbReference type="EC" id="3.2.1.14" evidence="3"/>
<keyword evidence="6" id="KW-0146">Chitin degradation</keyword>
<evidence type="ECO:0000256" key="1">
    <source>
        <dbReference type="ARBA" id="ARBA00000822"/>
    </source>
</evidence>
<dbReference type="OrthoDB" id="73875at2759"/>
<keyword evidence="17" id="KW-1185">Reference proteome</keyword>
<dbReference type="GO" id="GO:0006032">
    <property type="term" value="P:chitin catabolic process"/>
    <property type="evidence" value="ECO:0007669"/>
    <property type="project" value="UniProtKB-KW"/>
</dbReference>
<evidence type="ECO:0000256" key="9">
    <source>
        <dbReference type="ARBA" id="ARBA00023295"/>
    </source>
</evidence>
<keyword evidence="11" id="KW-1015">Disulfide bond</keyword>
<evidence type="ECO:0000256" key="13">
    <source>
        <dbReference type="SAM" id="SignalP"/>
    </source>
</evidence>
<name>A0A017S091_ASPRC</name>
<evidence type="ECO:0000256" key="5">
    <source>
        <dbReference type="ARBA" id="ARBA00022801"/>
    </source>
</evidence>
<evidence type="ECO:0000256" key="12">
    <source>
        <dbReference type="RuleBase" id="RU000489"/>
    </source>
</evidence>
<dbReference type="InterPro" id="IPR001579">
    <property type="entry name" value="Glyco_hydro_18_chit_AS"/>
</dbReference>
<dbReference type="EMBL" id="KK088464">
    <property type="protein sequence ID" value="EYE90266.1"/>
    <property type="molecule type" value="Genomic_DNA"/>
</dbReference>
<dbReference type="Pfam" id="PF00187">
    <property type="entry name" value="Chitin_bind_1"/>
    <property type="match status" value="1"/>
</dbReference>
<dbReference type="STRING" id="1388766.A0A017S091"/>
<comment type="caution">
    <text evidence="11">Lacks conserved residue(s) required for the propagation of feature annotation.</text>
</comment>
<evidence type="ECO:0000256" key="6">
    <source>
        <dbReference type="ARBA" id="ARBA00023024"/>
    </source>
</evidence>
<evidence type="ECO:0000313" key="16">
    <source>
        <dbReference type="EMBL" id="EYE90266.1"/>
    </source>
</evidence>
<protein>
    <recommendedName>
        <fullName evidence="3">chitinase</fullName>
        <ecNumber evidence="3">3.2.1.14</ecNumber>
    </recommendedName>
</protein>
<evidence type="ECO:0000256" key="2">
    <source>
        <dbReference type="ARBA" id="ARBA00008682"/>
    </source>
</evidence>
<dbReference type="InterPro" id="IPR001223">
    <property type="entry name" value="Glyco_hydro18_cat"/>
</dbReference>
<dbReference type="InterPro" id="IPR017853">
    <property type="entry name" value="GH"/>
</dbReference>
<dbReference type="Pfam" id="PF00704">
    <property type="entry name" value="Glyco_hydro_18"/>
    <property type="match status" value="1"/>
</dbReference>
<proteinExistence type="inferred from homology"/>
<keyword evidence="10" id="KW-0624">Polysaccharide degradation</keyword>
<dbReference type="PROSITE" id="PS50941">
    <property type="entry name" value="CHIT_BIND_I_2"/>
    <property type="match status" value="1"/>
</dbReference>
<feature type="disulfide bond" evidence="11">
    <location>
        <begin position="67"/>
        <end position="81"/>
    </location>
</feature>
<accession>A0A017S091</accession>
<dbReference type="InterPro" id="IPR011583">
    <property type="entry name" value="Chitinase_II/V-like_cat"/>
</dbReference>
<evidence type="ECO:0000313" key="17">
    <source>
        <dbReference type="Proteomes" id="UP000019804"/>
    </source>
</evidence>
<keyword evidence="13" id="KW-0732">Signal</keyword>
<dbReference type="GO" id="GO:0008061">
    <property type="term" value="F:chitin binding"/>
    <property type="evidence" value="ECO:0007669"/>
    <property type="project" value="UniProtKB-UniRule"/>
</dbReference>
<dbReference type="HOGENOM" id="CLU_001837_4_0_1"/>
<evidence type="ECO:0000256" key="4">
    <source>
        <dbReference type="ARBA" id="ARBA00022669"/>
    </source>
</evidence>
<dbReference type="PROSITE" id="PS51910">
    <property type="entry name" value="GH18_2"/>
    <property type="match status" value="1"/>
</dbReference>
<dbReference type="RefSeq" id="XP_040633956.1">
    <property type="nucleotide sequence ID" value="XM_040787292.1"/>
</dbReference>
<dbReference type="SUPFAM" id="SSF54556">
    <property type="entry name" value="Chitinase insertion domain"/>
    <property type="match status" value="1"/>
</dbReference>
<evidence type="ECO:0000256" key="3">
    <source>
        <dbReference type="ARBA" id="ARBA00012729"/>
    </source>
</evidence>
<gene>
    <name evidence="16" type="ORF">EURHEDRAFT_534467</name>
</gene>
<feature type="domain" description="Chitin-binding type-1" evidence="14">
    <location>
        <begin position="46"/>
        <end position="91"/>
    </location>
</feature>
<dbReference type="Gene3D" id="3.10.50.10">
    <property type="match status" value="1"/>
</dbReference>
<dbReference type="GO" id="GO:0008843">
    <property type="term" value="F:endochitinase activity"/>
    <property type="evidence" value="ECO:0007669"/>
    <property type="project" value="UniProtKB-EC"/>
</dbReference>
<dbReference type="InterPro" id="IPR001002">
    <property type="entry name" value="Chitin-bd_1"/>
</dbReference>
<keyword evidence="8" id="KW-0119">Carbohydrate metabolism</keyword>